<gene>
    <name evidence="1" type="ORF">POCTA_138.1.T0830054</name>
</gene>
<reference evidence="1" key="1">
    <citation type="submission" date="2021-01" db="EMBL/GenBank/DDBJ databases">
        <authorList>
            <consortium name="Genoscope - CEA"/>
            <person name="William W."/>
        </authorList>
    </citation>
    <scope>NUCLEOTIDE SEQUENCE</scope>
</reference>
<proteinExistence type="predicted"/>
<organism evidence="1 2">
    <name type="scientific">Paramecium octaurelia</name>
    <dbReference type="NCBI Taxonomy" id="43137"/>
    <lineage>
        <taxon>Eukaryota</taxon>
        <taxon>Sar</taxon>
        <taxon>Alveolata</taxon>
        <taxon>Ciliophora</taxon>
        <taxon>Intramacronucleata</taxon>
        <taxon>Oligohymenophorea</taxon>
        <taxon>Peniculida</taxon>
        <taxon>Parameciidae</taxon>
        <taxon>Paramecium</taxon>
    </lineage>
</organism>
<dbReference type="OrthoDB" id="297251at2759"/>
<keyword evidence="2" id="KW-1185">Reference proteome</keyword>
<protein>
    <recommendedName>
        <fullName evidence="3">Tetratricopeptide repeat protein</fullName>
    </recommendedName>
</protein>
<dbReference type="OMA" id="DNIFEHT"/>
<evidence type="ECO:0000313" key="2">
    <source>
        <dbReference type="Proteomes" id="UP000683925"/>
    </source>
</evidence>
<dbReference type="AlphaFoldDB" id="A0A8S1W911"/>
<accession>A0A8S1W911</accession>
<sequence>MERYCLVPEHQNQIIMAYCISEHCRKQNRAICFKCMTDSTHQQHNIIQITQEESFLQQVNIHYRDISDKLNALKLQFSTGIAYLEMLLDKYYRPIPLGNFGNQEITNKIDCLLKLEKVQKLINDRVDNIFEHTLKSIRITCHDLTQGQELQGYEFLSRQNYQEALKLVDQSQKVDPKSALLKLARAEIYQNTNRTQEARLIYQEILQLEQYNPWASIELNKLIGQQERR</sequence>
<dbReference type="Proteomes" id="UP000683925">
    <property type="component" value="Unassembled WGS sequence"/>
</dbReference>
<name>A0A8S1W911_PAROT</name>
<evidence type="ECO:0000313" key="1">
    <source>
        <dbReference type="EMBL" id="CAD8184359.1"/>
    </source>
</evidence>
<comment type="caution">
    <text evidence="1">The sequence shown here is derived from an EMBL/GenBank/DDBJ whole genome shotgun (WGS) entry which is preliminary data.</text>
</comment>
<dbReference type="EMBL" id="CAJJDP010000082">
    <property type="protein sequence ID" value="CAD8184359.1"/>
    <property type="molecule type" value="Genomic_DNA"/>
</dbReference>
<evidence type="ECO:0008006" key="3">
    <source>
        <dbReference type="Google" id="ProtNLM"/>
    </source>
</evidence>